<dbReference type="RefSeq" id="WP_211464145.1">
    <property type="nucleotide sequence ID" value="NZ_JAGSXH010000005.1"/>
</dbReference>
<keyword evidence="1" id="KW-0472">Membrane</keyword>
<evidence type="ECO:0000313" key="2">
    <source>
        <dbReference type="EMBL" id="MBS2961966.1"/>
    </source>
</evidence>
<reference evidence="2" key="1">
    <citation type="submission" date="2021-04" db="EMBL/GenBank/DDBJ databases">
        <title>Genome based classification of Actinospica acidithermotolerans sp. nov., an actinobacterium isolated from an Indonesian hot spring.</title>
        <authorList>
            <person name="Kusuma A.B."/>
            <person name="Putra K.E."/>
            <person name="Nafisah S."/>
            <person name="Loh J."/>
            <person name="Nouioui I."/>
            <person name="Goodfellow M."/>
        </authorList>
    </citation>
    <scope>NUCLEOTIDE SEQUENCE</scope>
    <source>
        <strain evidence="2">DSM 45618</strain>
    </source>
</reference>
<dbReference type="Proteomes" id="UP000677913">
    <property type="component" value="Unassembled WGS sequence"/>
</dbReference>
<comment type="caution">
    <text evidence="2">The sequence shown here is derived from an EMBL/GenBank/DDBJ whole genome shotgun (WGS) entry which is preliminary data.</text>
</comment>
<gene>
    <name evidence="2" type="ORF">KGA66_02820</name>
</gene>
<protein>
    <submittedName>
        <fullName evidence="2">Uncharacterized protein</fullName>
    </submittedName>
</protein>
<accession>A0A8J7WGR2</accession>
<organism evidence="2 3">
    <name type="scientific">Actinocrinis puniceicyclus</name>
    <dbReference type="NCBI Taxonomy" id="977794"/>
    <lineage>
        <taxon>Bacteria</taxon>
        <taxon>Bacillati</taxon>
        <taxon>Actinomycetota</taxon>
        <taxon>Actinomycetes</taxon>
        <taxon>Catenulisporales</taxon>
        <taxon>Actinospicaceae</taxon>
        <taxon>Actinocrinis</taxon>
    </lineage>
</organism>
<proteinExistence type="predicted"/>
<keyword evidence="3" id="KW-1185">Reference proteome</keyword>
<keyword evidence="1" id="KW-0812">Transmembrane</keyword>
<name>A0A8J7WGR2_9ACTN</name>
<sequence>MVTDPTVSVGRRPLVIATGGGAPELLIVAMAVAAAVFARMAVAAATVRRVARPRVAGRAGQVAGHAVAVLSRDRDLAAVRHLADDHVAVLVGAVYPRSVGSSEAQRTR</sequence>
<keyword evidence="1" id="KW-1133">Transmembrane helix</keyword>
<evidence type="ECO:0000256" key="1">
    <source>
        <dbReference type="SAM" id="Phobius"/>
    </source>
</evidence>
<dbReference type="AlphaFoldDB" id="A0A8J7WGR2"/>
<dbReference type="EMBL" id="JAGSXH010000005">
    <property type="protein sequence ID" value="MBS2961966.1"/>
    <property type="molecule type" value="Genomic_DNA"/>
</dbReference>
<evidence type="ECO:0000313" key="3">
    <source>
        <dbReference type="Proteomes" id="UP000677913"/>
    </source>
</evidence>
<feature type="transmembrane region" description="Helical" evidence="1">
    <location>
        <begin position="25"/>
        <end position="47"/>
    </location>
</feature>